<reference evidence="2 3" key="1">
    <citation type="submission" date="2018-05" db="EMBL/GenBank/DDBJ databases">
        <title>Kurthia sibirica genome sequence.</title>
        <authorList>
            <person name="Maclea K.S."/>
            <person name="Goen A.E."/>
        </authorList>
    </citation>
    <scope>NUCLEOTIDE SEQUENCE [LARGE SCALE GENOMIC DNA]</scope>
    <source>
        <strain evidence="2 3">ATCC 49154</strain>
    </source>
</reference>
<feature type="domain" description="6-hydroxymethylpterin diphosphokinase MptE-like" evidence="1">
    <location>
        <begin position="145"/>
        <end position="309"/>
    </location>
</feature>
<gene>
    <name evidence="2" type="ORF">DEX24_06275</name>
</gene>
<dbReference type="OrthoDB" id="5291305at2"/>
<dbReference type="EMBL" id="QFVR01000006">
    <property type="protein sequence ID" value="PWI25806.1"/>
    <property type="molecule type" value="Genomic_DNA"/>
</dbReference>
<proteinExistence type="predicted"/>
<dbReference type="Proteomes" id="UP000245938">
    <property type="component" value="Unassembled WGS sequence"/>
</dbReference>
<evidence type="ECO:0000259" key="1">
    <source>
        <dbReference type="Pfam" id="PF01973"/>
    </source>
</evidence>
<dbReference type="AlphaFoldDB" id="A0A2U3AMR6"/>
<name>A0A2U3AMR6_9BACL</name>
<evidence type="ECO:0000313" key="2">
    <source>
        <dbReference type="EMBL" id="PWI25806.1"/>
    </source>
</evidence>
<dbReference type="Pfam" id="PF01973">
    <property type="entry name" value="MptE-like"/>
    <property type="match status" value="1"/>
</dbReference>
<accession>A0A2U3AMR6</accession>
<sequence>MKWTKEVAKNGEYTLKLNDKYIYSKYNPKKDVEIFMSKEVDLSKNKFIMFGVGLGYHIEYLLNEIEQVEIQYILIDEQELNDVVNQEIVHRDNVKLFHNDNYFSKDAQFIIPQPFISAIEHTHPLYEFIEDIKIRQVSYERFKGQMVANFNENIKLYKPLVNEHREHKKAALISSGPSATDTVKWLKKHEDEFDIYCVGSALPIALANQINVKAVFISDAQAEIQRQITYDYTGLLIFLSTANYGAVLKHQGDKQIIFQRGFDLAENFAEKNGAYLYETGGSVATTAFSYIEKLQYAELYLFGQDLSFSMDETHAKTSTSGKSVQDIRNLVEVVANDGSIVKSTPNLVAYKRWFDVACKNTTMTVFNTAYKGAQINHVIFLDVLMEAN</sequence>
<protein>
    <recommendedName>
        <fullName evidence="1">6-hydroxymethylpterin diphosphokinase MptE-like domain-containing protein</fullName>
    </recommendedName>
</protein>
<comment type="caution">
    <text evidence="2">The sequence shown here is derived from an EMBL/GenBank/DDBJ whole genome shotgun (WGS) entry which is preliminary data.</text>
</comment>
<dbReference type="RefSeq" id="WP_109305563.1">
    <property type="nucleotide sequence ID" value="NZ_BJUF01000012.1"/>
</dbReference>
<dbReference type="InterPro" id="IPR002826">
    <property type="entry name" value="MptE-like"/>
</dbReference>
<dbReference type="PANTHER" id="PTHR41786:SF1">
    <property type="entry name" value="6-HYDROXYMETHYLPTERIN DIPHOSPHOKINASE MPTE-LIKE DOMAIN-CONTAINING PROTEIN"/>
    <property type="match status" value="1"/>
</dbReference>
<dbReference type="PANTHER" id="PTHR41786">
    <property type="entry name" value="MOTILITY ACCESSORY FACTOR MAF"/>
    <property type="match status" value="1"/>
</dbReference>
<keyword evidence="3" id="KW-1185">Reference proteome</keyword>
<evidence type="ECO:0000313" key="3">
    <source>
        <dbReference type="Proteomes" id="UP000245938"/>
    </source>
</evidence>
<organism evidence="2 3">
    <name type="scientific">Kurthia sibirica</name>
    <dbReference type="NCBI Taxonomy" id="202750"/>
    <lineage>
        <taxon>Bacteria</taxon>
        <taxon>Bacillati</taxon>
        <taxon>Bacillota</taxon>
        <taxon>Bacilli</taxon>
        <taxon>Bacillales</taxon>
        <taxon>Caryophanaceae</taxon>
        <taxon>Kurthia</taxon>
    </lineage>
</organism>